<sequence length="21" mass="2393">MHLSEYGQRAKVCTGRAMTPR</sequence>
<reference evidence="1" key="2">
    <citation type="journal article" date="2015" name="Fish Shellfish Immunol.">
        <title>Early steps in the European eel (Anguilla anguilla)-Vibrio vulnificus interaction in the gills: Role of the RtxA13 toxin.</title>
        <authorList>
            <person name="Callol A."/>
            <person name="Pajuelo D."/>
            <person name="Ebbesson L."/>
            <person name="Teles M."/>
            <person name="MacKenzie S."/>
            <person name="Amaro C."/>
        </authorList>
    </citation>
    <scope>NUCLEOTIDE SEQUENCE</scope>
</reference>
<name>A0A0E9US29_ANGAN</name>
<dbReference type="AlphaFoldDB" id="A0A0E9US29"/>
<proteinExistence type="predicted"/>
<evidence type="ECO:0000313" key="1">
    <source>
        <dbReference type="EMBL" id="JAH68632.1"/>
    </source>
</evidence>
<reference evidence="1" key="1">
    <citation type="submission" date="2014-11" db="EMBL/GenBank/DDBJ databases">
        <authorList>
            <person name="Amaro Gonzalez C."/>
        </authorList>
    </citation>
    <scope>NUCLEOTIDE SEQUENCE</scope>
</reference>
<dbReference type="EMBL" id="GBXM01039945">
    <property type="protein sequence ID" value="JAH68632.1"/>
    <property type="molecule type" value="Transcribed_RNA"/>
</dbReference>
<organism evidence="1">
    <name type="scientific">Anguilla anguilla</name>
    <name type="common">European freshwater eel</name>
    <name type="synonym">Muraena anguilla</name>
    <dbReference type="NCBI Taxonomy" id="7936"/>
    <lineage>
        <taxon>Eukaryota</taxon>
        <taxon>Metazoa</taxon>
        <taxon>Chordata</taxon>
        <taxon>Craniata</taxon>
        <taxon>Vertebrata</taxon>
        <taxon>Euteleostomi</taxon>
        <taxon>Actinopterygii</taxon>
        <taxon>Neopterygii</taxon>
        <taxon>Teleostei</taxon>
        <taxon>Anguilliformes</taxon>
        <taxon>Anguillidae</taxon>
        <taxon>Anguilla</taxon>
    </lineage>
</organism>
<accession>A0A0E9US29</accession>
<protein>
    <submittedName>
        <fullName evidence="1">Uncharacterized protein</fullName>
    </submittedName>
</protein>